<dbReference type="EMBL" id="BMCW01000008">
    <property type="protein sequence ID" value="GGG65969.1"/>
    <property type="molecule type" value="Genomic_DNA"/>
</dbReference>
<comment type="caution">
    <text evidence="3">The sequence shown here is derived from an EMBL/GenBank/DDBJ whole genome shotgun (WGS) entry which is preliminary data.</text>
</comment>
<dbReference type="AlphaFoldDB" id="A0A420CXS3"/>
<evidence type="ECO:0000256" key="1">
    <source>
        <dbReference type="SAM" id="Phobius"/>
    </source>
</evidence>
<reference evidence="3 4" key="2">
    <citation type="submission" date="2018-09" db="EMBL/GenBank/DDBJ databases">
        <title>Genomic Encyclopedia of Archaeal and Bacterial Type Strains, Phase II (KMG-II): from individual species to whole genera.</title>
        <authorList>
            <person name="Goeker M."/>
        </authorList>
    </citation>
    <scope>NUCLEOTIDE SEQUENCE [LARGE SCALE GENOMIC DNA]</scope>
    <source>
        <strain evidence="3 4">DSM 27620</strain>
    </source>
</reference>
<dbReference type="Proteomes" id="UP000658202">
    <property type="component" value="Unassembled WGS sequence"/>
</dbReference>
<name>A0A420CXS3_9FLAO</name>
<evidence type="ECO:0000313" key="5">
    <source>
        <dbReference type="Proteomes" id="UP000658202"/>
    </source>
</evidence>
<feature type="transmembrane region" description="Helical" evidence="1">
    <location>
        <begin position="7"/>
        <end position="30"/>
    </location>
</feature>
<proteinExistence type="predicted"/>
<protein>
    <submittedName>
        <fullName evidence="3">Uncharacterized protein</fullName>
    </submittedName>
</protein>
<keyword evidence="1" id="KW-0812">Transmembrane</keyword>
<gene>
    <name evidence="3" type="ORF">BXY58_2805</name>
    <name evidence="2" type="ORF">GCM10007332_30750</name>
</gene>
<keyword evidence="1" id="KW-1133">Transmembrane helix</keyword>
<organism evidence="3 4">
    <name type="scientific">Epilithonimonas arachidiradicis</name>
    <dbReference type="NCBI Taxonomy" id="1617282"/>
    <lineage>
        <taxon>Bacteria</taxon>
        <taxon>Pseudomonadati</taxon>
        <taxon>Bacteroidota</taxon>
        <taxon>Flavobacteriia</taxon>
        <taxon>Flavobacteriales</taxon>
        <taxon>Weeksellaceae</taxon>
        <taxon>Chryseobacterium group</taxon>
        <taxon>Epilithonimonas</taxon>
    </lineage>
</organism>
<dbReference type="RefSeq" id="WP_120214370.1">
    <property type="nucleotide sequence ID" value="NZ_BMCW01000008.1"/>
</dbReference>
<keyword evidence="1" id="KW-0472">Membrane</keyword>
<feature type="transmembrane region" description="Helical" evidence="1">
    <location>
        <begin position="102"/>
        <end position="123"/>
    </location>
</feature>
<dbReference type="EMBL" id="RAQH01000008">
    <property type="protein sequence ID" value="RKE83250.1"/>
    <property type="molecule type" value="Genomic_DNA"/>
</dbReference>
<accession>A0A420CXS3</accession>
<keyword evidence="5" id="KW-1185">Reference proteome</keyword>
<reference evidence="5" key="3">
    <citation type="journal article" date="2019" name="Int. J. Syst. Evol. Microbiol.">
        <title>The Global Catalogue of Microorganisms (GCM) 10K type strain sequencing project: providing services to taxonomists for standard genome sequencing and annotation.</title>
        <authorList>
            <consortium name="The Broad Institute Genomics Platform"/>
            <consortium name="The Broad Institute Genome Sequencing Center for Infectious Disease"/>
            <person name="Wu L."/>
            <person name="Ma J."/>
        </authorList>
    </citation>
    <scope>NUCLEOTIDE SEQUENCE [LARGE SCALE GENOMIC DNA]</scope>
    <source>
        <strain evidence="5">CCM 8490</strain>
    </source>
</reference>
<feature type="transmembrane region" description="Helical" evidence="1">
    <location>
        <begin position="62"/>
        <end position="82"/>
    </location>
</feature>
<sequence>MKNISIANILGVIISIGVLLSVPQIVNWVFQNHFENNILPHSPRAEFEMYFDESRISFDKNFMFGIWILILVMFVYLIFLDFRLKSINESRLPNRKLQLSIFIKRIITYMIIFIALPMNLLVFDKGSSSEMLSLSDKMILSSFILMMFNSVSLLPYLSQRNIAPFFKLKDVLIFNVGMITCMSLLFYLGVSQYVAPAISGILSGFAFVKKMTETWNHIENYFDIKGKRFHEMM</sequence>
<dbReference type="OrthoDB" id="1252747at2"/>
<feature type="transmembrane region" description="Helical" evidence="1">
    <location>
        <begin position="138"/>
        <end position="158"/>
    </location>
</feature>
<evidence type="ECO:0000313" key="2">
    <source>
        <dbReference type="EMBL" id="GGG65969.1"/>
    </source>
</evidence>
<reference evidence="2" key="4">
    <citation type="submission" date="2024-05" db="EMBL/GenBank/DDBJ databases">
        <authorList>
            <person name="Sun Q."/>
            <person name="Sedlacek I."/>
        </authorList>
    </citation>
    <scope>NUCLEOTIDE SEQUENCE</scope>
    <source>
        <strain evidence="2">CCM 8490</strain>
    </source>
</reference>
<evidence type="ECO:0000313" key="3">
    <source>
        <dbReference type="EMBL" id="RKE83250.1"/>
    </source>
</evidence>
<dbReference type="Proteomes" id="UP000285906">
    <property type="component" value="Unassembled WGS sequence"/>
</dbReference>
<reference evidence="2" key="1">
    <citation type="journal article" date="2014" name="Int. J. Syst. Evol. Microbiol.">
        <title>Complete genome of a new Firmicutes species belonging to the dominant human colonic microbiota ('Ruminococcus bicirculans') reveals two chromosomes and a selective capacity to utilize plant glucans.</title>
        <authorList>
            <consortium name="NISC Comparative Sequencing Program"/>
            <person name="Wegmann U."/>
            <person name="Louis P."/>
            <person name="Goesmann A."/>
            <person name="Henrissat B."/>
            <person name="Duncan S.H."/>
            <person name="Flint H.J."/>
        </authorList>
    </citation>
    <scope>NUCLEOTIDE SEQUENCE</scope>
    <source>
        <strain evidence="2">CCM 8490</strain>
    </source>
</reference>
<feature type="transmembrane region" description="Helical" evidence="1">
    <location>
        <begin position="170"/>
        <end position="187"/>
    </location>
</feature>
<evidence type="ECO:0000313" key="4">
    <source>
        <dbReference type="Proteomes" id="UP000285906"/>
    </source>
</evidence>